<evidence type="ECO:0000313" key="3">
    <source>
        <dbReference type="Proteomes" id="UP000053467"/>
    </source>
</evidence>
<dbReference type="Proteomes" id="UP000053467">
    <property type="component" value="Unassembled WGS sequence"/>
</dbReference>
<feature type="transmembrane region" description="Helical" evidence="1">
    <location>
        <begin position="52"/>
        <end position="72"/>
    </location>
</feature>
<evidence type="ECO:0000313" key="2">
    <source>
        <dbReference type="EMBL" id="KUK88040.1"/>
    </source>
</evidence>
<feature type="transmembrane region" description="Helical" evidence="1">
    <location>
        <begin position="230"/>
        <end position="253"/>
    </location>
</feature>
<proteinExistence type="predicted"/>
<keyword evidence="1" id="KW-0812">Transmembrane</keyword>
<dbReference type="EMBL" id="LGGX01000001">
    <property type="protein sequence ID" value="KUK88040.1"/>
    <property type="molecule type" value="Genomic_DNA"/>
</dbReference>
<feature type="transmembrane region" description="Helical" evidence="1">
    <location>
        <begin position="78"/>
        <end position="94"/>
    </location>
</feature>
<dbReference type="AlphaFoldDB" id="A0A101I3M6"/>
<feature type="transmembrane region" description="Helical" evidence="1">
    <location>
        <begin position="175"/>
        <end position="196"/>
    </location>
</feature>
<keyword evidence="1" id="KW-1133">Transmembrane helix</keyword>
<gene>
    <name evidence="2" type="ORF">XE03_0046</name>
</gene>
<evidence type="ECO:0000256" key="1">
    <source>
        <dbReference type="SAM" id="Phobius"/>
    </source>
</evidence>
<feature type="transmembrane region" description="Helical" evidence="1">
    <location>
        <begin position="114"/>
        <end position="132"/>
    </location>
</feature>
<reference evidence="3" key="1">
    <citation type="journal article" date="2015" name="MBio">
        <title>Genome-Resolved Metagenomic Analysis Reveals Roles for Candidate Phyla and Other Microbial Community Members in Biogeochemical Transformations in Oil Reservoirs.</title>
        <authorList>
            <person name="Hu P."/>
            <person name="Tom L."/>
            <person name="Singh A."/>
            <person name="Thomas B.C."/>
            <person name="Baker B.J."/>
            <person name="Piceno Y.M."/>
            <person name="Andersen G.L."/>
            <person name="Banfield J.F."/>
        </authorList>
    </citation>
    <scope>NUCLEOTIDE SEQUENCE [LARGE SCALE GENOMIC DNA]</scope>
</reference>
<accession>A0A101I3M6</accession>
<feature type="transmembrane region" description="Helical" evidence="1">
    <location>
        <begin position="202"/>
        <end position="223"/>
    </location>
</feature>
<keyword evidence="1" id="KW-0472">Membrane</keyword>
<comment type="caution">
    <text evidence="2">The sequence shown here is derived from an EMBL/GenBank/DDBJ whole genome shotgun (WGS) entry which is preliminary data.</text>
</comment>
<feature type="transmembrane region" description="Helical" evidence="1">
    <location>
        <begin position="138"/>
        <end position="155"/>
    </location>
</feature>
<protein>
    <submittedName>
        <fullName evidence="2">Uncharacterized protein</fullName>
    </submittedName>
</protein>
<organism evidence="2 3">
    <name type="scientific">candidate division TA06 bacterium 34_109</name>
    <dbReference type="NCBI Taxonomy" id="1635277"/>
    <lineage>
        <taxon>Bacteria</taxon>
        <taxon>Bacteria division TA06</taxon>
    </lineage>
</organism>
<sequence length="254" mass="30712">MKIFMDFIFFYFLNFVIIFWIEKYFITKISRMEIEFIIFPEINLLKRNRYHYLLKIFFNVIFLLIAYLFLYIFVAKTFTFTLSFIFLILLYIFFLKIRNTQICFHQEIVREIEILLFASVVIFCSLYALNYVPTNNSSVLKILIFLISLPALFVLNGNNINREQLHYLIESERIVLESLNTIFFTFVNLFFIFYFLGKTIDLITLSIHVFVFRIFLYLLNIVFVSFSKNLIYYILSVSFSLIILINILIKYVIR</sequence>
<name>A0A101I3M6_UNCT6</name>
<feature type="transmembrane region" description="Helical" evidence="1">
    <location>
        <begin position="6"/>
        <end position="26"/>
    </location>
</feature>